<dbReference type="Pfam" id="PF12867">
    <property type="entry name" value="DinB_2"/>
    <property type="match status" value="1"/>
</dbReference>
<dbReference type="Gene3D" id="1.20.120.450">
    <property type="entry name" value="dinb family like domain"/>
    <property type="match status" value="1"/>
</dbReference>
<dbReference type="InterPro" id="IPR034660">
    <property type="entry name" value="DinB/YfiT-like"/>
</dbReference>
<dbReference type="AlphaFoldDB" id="A0A916W720"/>
<evidence type="ECO:0000259" key="1">
    <source>
        <dbReference type="Pfam" id="PF12867"/>
    </source>
</evidence>
<keyword evidence="3" id="KW-1185">Reference proteome</keyword>
<dbReference type="RefSeq" id="WP_188384015.1">
    <property type="nucleotide sequence ID" value="NZ_BMEY01000006.1"/>
</dbReference>
<organism evidence="2 3">
    <name type="scientific">Ornithinibacillus halotolerans</name>
    <dbReference type="NCBI Taxonomy" id="1274357"/>
    <lineage>
        <taxon>Bacteria</taxon>
        <taxon>Bacillati</taxon>
        <taxon>Bacillota</taxon>
        <taxon>Bacilli</taxon>
        <taxon>Bacillales</taxon>
        <taxon>Bacillaceae</taxon>
        <taxon>Ornithinibacillus</taxon>
    </lineage>
</organism>
<proteinExistence type="predicted"/>
<accession>A0A916W720</accession>
<evidence type="ECO:0000313" key="2">
    <source>
        <dbReference type="EMBL" id="GGA71873.1"/>
    </source>
</evidence>
<reference evidence="2" key="1">
    <citation type="journal article" date="2014" name="Int. J. Syst. Evol. Microbiol.">
        <title>Complete genome sequence of Corynebacterium casei LMG S-19264T (=DSM 44701T), isolated from a smear-ripened cheese.</title>
        <authorList>
            <consortium name="US DOE Joint Genome Institute (JGI-PGF)"/>
            <person name="Walter F."/>
            <person name="Albersmeier A."/>
            <person name="Kalinowski J."/>
            <person name="Ruckert C."/>
        </authorList>
    </citation>
    <scope>NUCLEOTIDE SEQUENCE</scope>
    <source>
        <strain evidence="2">CGMCC 1.12408</strain>
    </source>
</reference>
<dbReference type="SUPFAM" id="SSF109854">
    <property type="entry name" value="DinB/YfiT-like putative metalloenzymes"/>
    <property type="match status" value="1"/>
</dbReference>
<dbReference type="InterPro" id="IPR024775">
    <property type="entry name" value="DinB-like"/>
</dbReference>
<sequence length="173" mass="20374">MNFNFQESIQILERTPKTLQNLLTDISPEWYKINEGEGTWTPLEVIEHLIEGEKTDWLKRTEKIINPELDNMFEEFNRFTHLAKPVRKIEVALEEFATLRAENLSKLINFKIKEEDLDKVGIHPEFGEVTLQQLLATWVVHDLTHISQIVRVMANRYKDDVGPWISYLSILQK</sequence>
<evidence type="ECO:0000313" key="3">
    <source>
        <dbReference type="Proteomes" id="UP000613512"/>
    </source>
</evidence>
<feature type="domain" description="DinB-like" evidence="1">
    <location>
        <begin position="12"/>
        <end position="149"/>
    </location>
</feature>
<dbReference type="EMBL" id="BMEY01000006">
    <property type="protein sequence ID" value="GGA71873.1"/>
    <property type="molecule type" value="Genomic_DNA"/>
</dbReference>
<gene>
    <name evidence="2" type="ORF">GCM10008025_14610</name>
</gene>
<dbReference type="Proteomes" id="UP000613512">
    <property type="component" value="Unassembled WGS sequence"/>
</dbReference>
<name>A0A916W720_9BACI</name>
<reference evidence="2" key="2">
    <citation type="submission" date="2020-09" db="EMBL/GenBank/DDBJ databases">
        <authorList>
            <person name="Sun Q."/>
            <person name="Zhou Y."/>
        </authorList>
    </citation>
    <scope>NUCLEOTIDE SEQUENCE</scope>
    <source>
        <strain evidence="2">CGMCC 1.12408</strain>
    </source>
</reference>
<comment type="caution">
    <text evidence="2">The sequence shown here is derived from an EMBL/GenBank/DDBJ whole genome shotgun (WGS) entry which is preliminary data.</text>
</comment>
<protein>
    <recommendedName>
        <fullName evidence="1">DinB-like domain-containing protein</fullName>
    </recommendedName>
</protein>